<dbReference type="Gene3D" id="1.10.340.40">
    <property type="entry name" value="Nuclear abundant poly(A) RNA-bind protein 2, N-terminal domain"/>
    <property type="match status" value="1"/>
</dbReference>
<dbReference type="Pfam" id="PF18260">
    <property type="entry name" value="Nab2p_Zf1"/>
    <property type="match status" value="1"/>
</dbReference>
<dbReference type="InterPro" id="IPR021083">
    <property type="entry name" value="Nab2_N"/>
</dbReference>
<dbReference type="HOGENOM" id="CLU_037973_1_0_1"/>
<feature type="region of interest" description="Disordered" evidence="9">
    <location>
        <begin position="463"/>
        <end position="519"/>
    </location>
</feature>
<reference evidence="11 12" key="1">
    <citation type="submission" date="2014-12" db="EMBL/GenBank/DDBJ databases">
        <authorList>
            <person name="Neuveglise Cecile"/>
        </authorList>
    </citation>
    <scope>NUCLEOTIDE SEQUENCE [LARGE SCALE GENOMIC DNA]</scope>
    <source>
        <strain evidence="11 12">CBS 12615</strain>
    </source>
</reference>
<organism evidence="11 12">
    <name type="scientific">Lachancea lanzarotensis</name>
    <dbReference type="NCBI Taxonomy" id="1245769"/>
    <lineage>
        <taxon>Eukaryota</taxon>
        <taxon>Fungi</taxon>
        <taxon>Dikarya</taxon>
        <taxon>Ascomycota</taxon>
        <taxon>Saccharomycotina</taxon>
        <taxon>Saccharomycetes</taxon>
        <taxon>Saccharomycetales</taxon>
        <taxon>Saccharomycetaceae</taxon>
        <taxon>Lachancea</taxon>
    </lineage>
</organism>
<feature type="compositionally biased region" description="Basic and acidic residues" evidence="9">
    <location>
        <begin position="463"/>
        <end position="476"/>
    </location>
</feature>
<accession>A0A0C7N4X6</accession>
<feature type="compositionally biased region" description="Polar residues" evidence="9">
    <location>
        <begin position="477"/>
        <end position="495"/>
    </location>
</feature>
<dbReference type="GO" id="GO:0008270">
    <property type="term" value="F:zinc ion binding"/>
    <property type="evidence" value="ECO:0007669"/>
    <property type="project" value="UniProtKB-KW"/>
</dbReference>
<evidence type="ECO:0000256" key="8">
    <source>
        <dbReference type="PROSITE-ProRule" id="PRU00723"/>
    </source>
</evidence>
<dbReference type="PANTHER" id="PTHR14738">
    <property type="entry name" value="ZINC FINGER CCCH DOMAIN-CONTAINING PROTEIN 14"/>
    <property type="match status" value="1"/>
</dbReference>
<dbReference type="GeneID" id="34686486"/>
<dbReference type="InterPro" id="IPR048410">
    <property type="entry name" value="Znf-CCCH_2-like_3"/>
</dbReference>
<dbReference type="GO" id="GO:0016973">
    <property type="term" value="P:poly(A)+ mRNA export from nucleus"/>
    <property type="evidence" value="ECO:0007669"/>
    <property type="project" value="EnsemblFungi"/>
</dbReference>
<dbReference type="RefSeq" id="XP_022629219.1">
    <property type="nucleotide sequence ID" value="XM_022771298.1"/>
</dbReference>
<evidence type="ECO:0000256" key="6">
    <source>
        <dbReference type="ARBA" id="ARBA00022833"/>
    </source>
</evidence>
<dbReference type="GO" id="GO:0045945">
    <property type="term" value="P:positive regulation of transcription by RNA polymerase III"/>
    <property type="evidence" value="ECO:0007669"/>
    <property type="project" value="EnsemblFungi"/>
</dbReference>
<feature type="domain" description="C3H1-type" evidence="10">
    <location>
        <begin position="244"/>
        <end position="269"/>
    </location>
</feature>
<dbReference type="SUPFAM" id="SSF81995">
    <property type="entry name" value="beta-sandwich domain of Sec23/24"/>
    <property type="match status" value="1"/>
</dbReference>
<dbReference type="OrthoDB" id="438553at2759"/>
<keyword evidence="7" id="KW-0539">Nucleus</keyword>
<dbReference type="Proteomes" id="UP000054304">
    <property type="component" value="Unassembled WGS sequence"/>
</dbReference>
<dbReference type="GO" id="GO:0160091">
    <property type="term" value="P:spliceosome-depend formation of circular RNA"/>
    <property type="evidence" value="ECO:0007669"/>
    <property type="project" value="EnsemblFungi"/>
</dbReference>
<dbReference type="GO" id="GO:0008312">
    <property type="term" value="F:7S RNA binding"/>
    <property type="evidence" value="ECO:0007669"/>
    <property type="project" value="EnsemblFungi"/>
</dbReference>
<feature type="compositionally biased region" description="Low complexity" evidence="9">
    <location>
        <begin position="99"/>
        <end position="145"/>
    </location>
</feature>
<dbReference type="GO" id="GO:0008143">
    <property type="term" value="F:poly(A) binding"/>
    <property type="evidence" value="ECO:0007669"/>
    <property type="project" value="EnsemblFungi"/>
</dbReference>
<evidence type="ECO:0000256" key="1">
    <source>
        <dbReference type="ARBA" id="ARBA00004123"/>
    </source>
</evidence>
<keyword evidence="6 8" id="KW-0862">Zinc</keyword>
<proteinExistence type="inferred from homology"/>
<dbReference type="STRING" id="1245769.A0A0C7N4X6"/>
<keyword evidence="4" id="KW-0677">Repeat</keyword>
<keyword evidence="3 8" id="KW-0479">Metal-binding</keyword>
<dbReference type="AlphaFoldDB" id="A0A0C7N4X6"/>
<comment type="subcellular location">
    <subcellularLocation>
        <location evidence="1">Nucleus</location>
    </subcellularLocation>
</comment>
<dbReference type="InterPro" id="IPR049017">
    <property type="entry name" value="Nab2_Znf4"/>
</dbReference>
<evidence type="ECO:0000259" key="10">
    <source>
        <dbReference type="PROSITE" id="PS50103"/>
    </source>
</evidence>
<dbReference type="GO" id="GO:0033204">
    <property type="term" value="F:ribonuclease P RNA binding"/>
    <property type="evidence" value="ECO:0007669"/>
    <property type="project" value="EnsemblFungi"/>
</dbReference>
<dbReference type="PANTHER" id="PTHR14738:SF29">
    <property type="entry name" value="ZINC FINGER CCCH DOMAIN-CONTAINING PROTEIN 14"/>
    <property type="match status" value="1"/>
</dbReference>
<gene>
    <name evidence="11" type="ORF">LALA0_S07e00100g</name>
</gene>
<dbReference type="GO" id="GO:0005634">
    <property type="term" value="C:nucleus"/>
    <property type="evidence" value="ECO:0007669"/>
    <property type="project" value="UniProtKB-SubCell"/>
</dbReference>
<dbReference type="EMBL" id="LN736366">
    <property type="protein sequence ID" value="CEP62998.1"/>
    <property type="molecule type" value="Genomic_DNA"/>
</dbReference>
<keyword evidence="12" id="KW-1185">Reference proteome</keyword>
<name>A0A0C7N4X6_9SACH</name>
<dbReference type="Gene3D" id="4.10.1000.40">
    <property type="match status" value="3"/>
</dbReference>
<dbReference type="GO" id="GO:1900152">
    <property type="term" value="P:negative regulation of nuclear-transcribed mRNA catabolic process, deadenylation-dependent decay"/>
    <property type="evidence" value="ECO:0007669"/>
    <property type="project" value="EnsemblFungi"/>
</dbReference>
<dbReference type="InterPro" id="IPR000571">
    <property type="entry name" value="Znf_CCCH"/>
</dbReference>
<evidence type="ECO:0000256" key="3">
    <source>
        <dbReference type="ARBA" id="ARBA00022723"/>
    </source>
</evidence>
<feature type="region of interest" description="Disordered" evidence="9">
    <location>
        <begin position="95"/>
        <end position="164"/>
    </location>
</feature>
<dbReference type="GO" id="GO:0008097">
    <property type="term" value="F:5S rRNA binding"/>
    <property type="evidence" value="ECO:0007669"/>
    <property type="project" value="EnsemblFungi"/>
</dbReference>
<dbReference type="GO" id="GO:0005737">
    <property type="term" value="C:cytoplasm"/>
    <property type="evidence" value="ECO:0007669"/>
    <property type="project" value="EnsemblFungi"/>
</dbReference>
<protein>
    <submittedName>
        <fullName evidence="11">LALA0S07e00100g1_1</fullName>
    </submittedName>
</protein>
<evidence type="ECO:0000313" key="11">
    <source>
        <dbReference type="EMBL" id="CEP62998.1"/>
    </source>
</evidence>
<feature type="compositionally biased region" description="Polar residues" evidence="9">
    <location>
        <begin position="503"/>
        <end position="519"/>
    </location>
</feature>
<dbReference type="GO" id="GO:0000049">
    <property type="term" value="F:tRNA binding"/>
    <property type="evidence" value="ECO:0007669"/>
    <property type="project" value="EnsemblFungi"/>
</dbReference>
<feature type="zinc finger region" description="C3H1-type" evidence="8">
    <location>
        <begin position="244"/>
        <end position="269"/>
    </location>
</feature>
<dbReference type="Pfam" id="PF14608">
    <property type="entry name" value="zf-CCCH_2"/>
    <property type="match status" value="4"/>
</dbReference>
<evidence type="ECO:0000256" key="9">
    <source>
        <dbReference type="SAM" id="MobiDB-lite"/>
    </source>
</evidence>
<evidence type="ECO:0000256" key="4">
    <source>
        <dbReference type="ARBA" id="ARBA00022737"/>
    </source>
</evidence>
<dbReference type="InterPro" id="IPR041044">
    <property type="entry name" value="Nab2p_Zf1"/>
</dbReference>
<evidence type="ECO:0000256" key="5">
    <source>
        <dbReference type="ARBA" id="ARBA00022771"/>
    </source>
</evidence>
<dbReference type="InterPro" id="IPR043094">
    <property type="entry name" value="Nab2/ZC3H14_N_sf"/>
</dbReference>
<dbReference type="FunFam" id="4.10.1000.40:FF:000003">
    <property type="entry name" value="Nuclear polyadenylated RNA-binding protein NAB2"/>
    <property type="match status" value="1"/>
</dbReference>
<dbReference type="Pfam" id="PF21457">
    <property type="entry name" value="zf-CCCH_2-like_3"/>
    <property type="match status" value="1"/>
</dbReference>
<dbReference type="Pfam" id="PF11517">
    <property type="entry name" value="Nab2"/>
    <property type="match status" value="1"/>
</dbReference>
<dbReference type="PROSITE" id="PS50103">
    <property type="entry name" value="ZF_C3H1"/>
    <property type="match status" value="1"/>
</dbReference>
<evidence type="ECO:0000256" key="7">
    <source>
        <dbReference type="ARBA" id="ARBA00023242"/>
    </source>
</evidence>
<keyword evidence="5 8" id="KW-0863">Zinc-finger</keyword>
<sequence>MSAVQEEVVNNLKTIIAENLKTLPNFNEDVNYVAEYIVLLMSNGGNVDSVVQELTSLFDTVSAQAFQSVAQNAYKAMEYLQNGDTLETTMAKLTGQHATQTQPTISTPQPDVQQQQVQQQPSQQQQSQQQQQQQQHPQAQDVSQQFGSGTENSIYASDNAPSQPKSAFEGLVNIAAGPARPSYSANNTQRRGVVSKFGARGGRQERSERGGGPNKAGNGRRSNVNSNALAMALGLDNSNINFVNKKQGRCQVFPRCPLGKNCPHSHPTQACREYPNCSNPPGTCNYLHPNEDVELMKEIERTREEFREKRAAFAAAKNNNERTGIVLCKFGLLCTNPQCPFGHPTPANDVAKVVTFAWCPENLNCQDPNCNKAHSSSSKIKEVAQAVSRKPQRPPVEKSLEQCKFGPNCTNKRCKFRHARSHIMCREGADCTRIDCLFGHPINEDCKFGVNCRNISCLYKHPEGREVPQKPSRSSDSKNTWVNPELQGGNSSSNERPFAVPDNQVTESMPSQENDAIMG</sequence>
<evidence type="ECO:0000313" key="12">
    <source>
        <dbReference type="Proteomes" id="UP000054304"/>
    </source>
</evidence>
<comment type="similarity">
    <text evidence="2">Belongs to the ZC3H14 family.</text>
</comment>
<dbReference type="Pfam" id="PF21803">
    <property type="entry name" value="Nab2-zf4"/>
    <property type="match status" value="1"/>
</dbReference>
<dbReference type="InterPro" id="IPR040366">
    <property type="entry name" value="Nab2/ZC3H14"/>
</dbReference>
<feature type="region of interest" description="Disordered" evidence="9">
    <location>
        <begin position="178"/>
        <end position="223"/>
    </location>
</feature>
<feature type="compositionally biased region" description="Polar residues" evidence="9">
    <location>
        <begin position="146"/>
        <end position="164"/>
    </location>
</feature>
<evidence type="ECO:0000256" key="2">
    <source>
        <dbReference type="ARBA" id="ARBA00008423"/>
    </source>
</evidence>